<dbReference type="PANTHER" id="PTHR43194">
    <property type="entry name" value="HYDROLASE ALPHA/BETA FOLD FAMILY"/>
    <property type="match status" value="1"/>
</dbReference>
<dbReference type="AlphaFoldDB" id="A0A4Q7N868"/>
<evidence type="ECO:0000313" key="3">
    <source>
        <dbReference type="Proteomes" id="UP000292445"/>
    </source>
</evidence>
<dbReference type="Proteomes" id="UP000292445">
    <property type="component" value="Unassembled WGS sequence"/>
</dbReference>
<organism evidence="2 3">
    <name type="scientific">Pigmentiphaga kullae</name>
    <dbReference type="NCBI Taxonomy" id="151784"/>
    <lineage>
        <taxon>Bacteria</taxon>
        <taxon>Pseudomonadati</taxon>
        <taxon>Pseudomonadota</taxon>
        <taxon>Betaproteobacteria</taxon>
        <taxon>Burkholderiales</taxon>
        <taxon>Alcaligenaceae</taxon>
        <taxon>Pigmentiphaga</taxon>
    </lineage>
</organism>
<dbReference type="SUPFAM" id="SSF53474">
    <property type="entry name" value="alpha/beta-Hydrolases"/>
    <property type="match status" value="1"/>
</dbReference>
<dbReference type="InterPro" id="IPR000073">
    <property type="entry name" value="AB_hydrolase_1"/>
</dbReference>
<protein>
    <submittedName>
        <fullName evidence="2">Pimeloyl-ACP methyl ester carboxylesterase</fullName>
    </submittedName>
</protein>
<dbReference type="EMBL" id="SGXC01000003">
    <property type="protein sequence ID" value="RZS78177.1"/>
    <property type="molecule type" value="Genomic_DNA"/>
</dbReference>
<dbReference type="PRINTS" id="PR00111">
    <property type="entry name" value="ABHYDROLASE"/>
</dbReference>
<dbReference type="Gene3D" id="3.40.50.1820">
    <property type="entry name" value="alpha/beta hydrolase"/>
    <property type="match status" value="1"/>
</dbReference>
<keyword evidence="3" id="KW-1185">Reference proteome</keyword>
<evidence type="ECO:0000313" key="2">
    <source>
        <dbReference type="EMBL" id="RZS78177.1"/>
    </source>
</evidence>
<dbReference type="InterPro" id="IPR029058">
    <property type="entry name" value="AB_hydrolase_fold"/>
</dbReference>
<proteinExistence type="predicted"/>
<reference evidence="2 3" key="1">
    <citation type="submission" date="2019-02" db="EMBL/GenBank/DDBJ databases">
        <title>Genomic Encyclopedia of Type Strains, Phase IV (KMG-IV): sequencing the most valuable type-strain genomes for metagenomic binning, comparative biology and taxonomic classification.</title>
        <authorList>
            <person name="Goeker M."/>
        </authorList>
    </citation>
    <scope>NUCLEOTIDE SEQUENCE [LARGE SCALE GENOMIC DNA]</scope>
    <source>
        <strain evidence="2 3">K24</strain>
    </source>
</reference>
<gene>
    <name evidence="2" type="ORF">EV675_4819</name>
</gene>
<evidence type="ECO:0000259" key="1">
    <source>
        <dbReference type="Pfam" id="PF12697"/>
    </source>
</evidence>
<name>A0A4Q7N868_9BURK</name>
<dbReference type="PANTHER" id="PTHR43194:SF2">
    <property type="entry name" value="PEROXISOMAL MEMBRANE PROTEIN LPX1"/>
    <property type="match status" value="1"/>
</dbReference>
<dbReference type="InterPro" id="IPR050228">
    <property type="entry name" value="Carboxylesterase_BioH"/>
</dbReference>
<dbReference type="Pfam" id="PF12697">
    <property type="entry name" value="Abhydrolase_6"/>
    <property type="match status" value="1"/>
</dbReference>
<sequence length="244" mass="26527">MSSLSNPPLVLLPGLLCDAAVWEDQRTRFGAQRECQVPDYGTLDTLTAMAEHVLQHAPADRFNLAGHSMGGRVAMEVTRLAPERVLRLALMDTGYQGLAKGVAGESERAGRLALLKTAREQGMREMGRVWARGMVHPDRLDGPVFEAVLDMIERRTPEVFEAQIHALLNRPDASGQLAGIACPTLVLCGRQDTWSPLSRHETLAAAIPGATLVAIEDAGHMTTMEQPGAVNEALAQWLRAEARH</sequence>
<feature type="domain" description="AB hydrolase-1" evidence="1">
    <location>
        <begin position="10"/>
        <end position="233"/>
    </location>
</feature>
<comment type="caution">
    <text evidence="2">The sequence shown here is derived from an EMBL/GenBank/DDBJ whole genome shotgun (WGS) entry which is preliminary data.</text>
</comment>
<accession>A0A4Q7N868</accession>